<evidence type="ECO:0000313" key="1">
    <source>
        <dbReference type="EMBL" id="MBN3106510.1"/>
    </source>
</evidence>
<dbReference type="Proteomes" id="UP000269351">
    <property type="component" value="Chromosome"/>
</dbReference>
<organism evidence="2 3">
    <name type="scientific">Pectobacterium brasiliense</name>
    <dbReference type="NCBI Taxonomy" id="180957"/>
    <lineage>
        <taxon>Bacteria</taxon>
        <taxon>Pseudomonadati</taxon>
        <taxon>Pseudomonadota</taxon>
        <taxon>Gammaproteobacteria</taxon>
        <taxon>Enterobacterales</taxon>
        <taxon>Pectobacteriaceae</taxon>
        <taxon>Pectobacterium</taxon>
    </lineage>
</organism>
<gene>
    <name evidence="2" type="ORF">F126LOC_017680</name>
    <name evidence="1" type="ORF">H4F48_10555</name>
</gene>
<dbReference type="EMBL" id="CP065031">
    <property type="protein sequence ID" value="QPK23444.1"/>
    <property type="molecule type" value="Genomic_DNA"/>
</dbReference>
<evidence type="ECO:0000313" key="2">
    <source>
        <dbReference type="EMBL" id="QPK23444.1"/>
    </source>
</evidence>
<dbReference type="Proteomes" id="UP000762586">
    <property type="component" value="Unassembled WGS sequence"/>
</dbReference>
<dbReference type="AlphaFoldDB" id="A0A7T0HTP0"/>
<protein>
    <submittedName>
        <fullName evidence="2">Uncharacterized protein</fullName>
    </submittedName>
</protein>
<dbReference type="RefSeq" id="WP_119870651.1">
    <property type="nucleotide sequence ID" value="NZ_CP059955.1"/>
</dbReference>
<sequence length="68" mass="7799">MTLIEYINKYFGGNQAAFARHISKDGKLVRPQKVQDWINAEWLVIESSDGVKLCSVRRELPQPPEKAK</sequence>
<proteinExistence type="predicted"/>
<evidence type="ECO:0000313" key="4">
    <source>
        <dbReference type="Proteomes" id="UP000762586"/>
    </source>
</evidence>
<dbReference type="EMBL" id="JACGET010000011">
    <property type="protein sequence ID" value="MBN3106510.1"/>
    <property type="molecule type" value="Genomic_DNA"/>
</dbReference>
<accession>A0A7T0HTP0</accession>
<keyword evidence="4" id="KW-1185">Reference proteome</keyword>
<evidence type="ECO:0000313" key="3">
    <source>
        <dbReference type="Proteomes" id="UP000269351"/>
    </source>
</evidence>
<name>A0A7T0HTP0_9GAMM</name>
<reference evidence="1 4" key="1">
    <citation type="submission" date="2020-07" db="EMBL/GenBank/DDBJ databases">
        <title>A pangenomic view of the genus Pectobacterium provides insights into genome organization, phylogeny, and virulence.</title>
        <authorList>
            <person name="Jonkheer E."/>
            <person name="Brankovics B."/>
            <person name="Houwers I."/>
            <person name="Van Der Wolf J."/>
            <person name="Bonants P."/>
            <person name="Vreeburg R."/>
            <person name="Bollema R."/>
            <person name="De Haan J."/>
            <person name="Berke L."/>
            <person name="De Ridder D."/>
            <person name="Smit S."/>
            <person name="Van Der Lee T.A.J."/>
        </authorList>
    </citation>
    <scope>NUCLEOTIDE SEQUENCE [LARGE SCALE GENOMIC DNA]</scope>
    <source>
        <strain evidence="1 4">NAK:384</strain>
    </source>
</reference>
<reference evidence="2 3" key="2">
    <citation type="submission" date="2020-11" db="EMBL/GenBank/DDBJ databases">
        <title>Complete genome sequence of Pectobacterium brasiliense strain F126.</title>
        <authorList>
            <person name="Miroshnikov K."/>
            <person name="Vo T.N.H."/>
            <person name="Khodykina M.V."/>
            <person name="Kabanova A.P."/>
            <person name="Shneider M."/>
            <person name="Korzhenkov A."/>
            <person name="Toschakov S.V."/>
            <person name="Miroshnikov K.A."/>
            <person name="Ignatov A.N."/>
            <person name="Mikhailova Y.V."/>
            <person name="Shelenkov A."/>
            <person name="Yanushevich Y.G."/>
            <person name="Evseev P.V."/>
        </authorList>
    </citation>
    <scope>NUCLEOTIDE SEQUENCE [LARGE SCALE GENOMIC DNA]</scope>
    <source>
        <strain evidence="2 3">F126</strain>
    </source>
</reference>